<accession>A0A2Z7BY22</accession>
<feature type="compositionally biased region" description="Low complexity" evidence="1">
    <location>
        <begin position="141"/>
        <end position="165"/>
    </location>
</feature>
<name>A0A2Z7BY22_9LAMI</name>
<evidence type="ECO:0000256" key="1">
    <source>
        <dbReference type="SAM" id="MobiDB-lite"/>
    </source>
</evidence>
<evidence type="ECO:0000313" key="2">
    <source>
        <dbReference type="EMBL" id="KZV38528.1"/>
    </source>
</evidence>
<dbReference type="EMBL" id="KV001810">
    <property type="protein sequence ID" value="KZV38528.1"/>
    <property type="molecule type" value="Genomic_DNA"/>
</dbReference>
<dbReference type="Proteomes" id="UP000250235">
    <property type="component" value="Unassembled WGS sequence"/>
</dbReference>
<reference evidence="2 3" key="1">
    <citation type="journal article" date="2015" name="Proc. Natl. Acad. Sci. U.S.A.">
        <title>The resurrection genome of Boea hygrometrica: A blueprint for survival of dehydration.</title>
        <authorList>
            <person name="Xiao L."/>
            <person name="Yang G."/>
            <person name="Zhang L."/>
            <person name="Yang X."/>
            <person name="Zhao S."/>
            <person name="Ji Z."/>
            <person name="Zhou Q."/>
            <person name="Hu M."/>
            <person name="Wang Y."/>
            <person name="Chen M."/>
            <person name="Xu Y."/>
            <person name="Jin H."/>
            <person name="Xiao X."/>
            <person name="Hu G."/>
            <person name="Bao F."/>
            <person name="Hu Y."/>
            <person name="Wan P."/>
            <person name="Li L."/>
            <person name="Deng X."/>
            <person name="Kuang T."/>
            <person name="Xiang C."/>
            <person name="Zhu J.K."/>
            <person name="Oliver M.J."/>
            <person name="He Y."/>
        </authorList>
    </citation>
    <scope>NUCLEOTIDE SEQUENCE [LARGE SCALE GENOMIC DNA]</scope>
    <source>
        <strain evidence="3">cv. XS01</strain>
    </source>
</reference>
<feature type="region of interest" description="Disordered" evidence="1">
    <location>
        <begin position="1"/>
        <end position="34"/>
    </location>
</feature>
<dbReference type="AlphaFoldDB" id="A0A2Z7BY22"/>
<proteinExistence type="predicted"/>
<gene>
    <name evidence="2" type="ORF">F511_39543</name>
</gene>
<organism evidence="2 3">
    <name type="scientific">Dorcoceras hygrometricum</name>
    <dbReference type="NCBI Taxonomy" id="472368"/>
    <lineage>
        <taxon>Eukaryota</taxon>
        <taxon>Viridiplantae</taxon>
        <taxon>Streptophyta</taxon>
        <taxon>Embryophyta</taxon>
        <taxon>Tracheophyta</taxon>
        <taxon>Spermatophyta</taxon>
        <taxon>Magnoliopsida</taxon>
        <taxon>eudicotyledons</taxon>
        <taxon>Gunneridae</taxon>
        <taxon>Pentapetalae</taxon>
        <taxon>asterids</taxon>
        <taxon>lamiids</taxon>
        <taxon>Lamiales</taxon>
        <taxon>Gesneriaceae</taxon>
        <taxon>Didymocarpoideae</taxon>
        <taxon>Trichosporeae</taxon>
        <taxon>Loxocarpinae</taxon>
        <taxon>Dorcoceras</taxon>
    </lineage>
</organism>
<sequence>MQGQQAKGVPDDDASLHHVQADGEPTQADGKHRSEAISQAEQALNVGVSAQLEADPFGPDLRWHRNHPSEQVISNVTSLVRTRGQLMHECQRGSTHLEVARDLLALVCDISRSHVGQLWCLLLERDRVHRRDLVSRERSDSVSVLRSSGSQAGQSSGTAGRSPFS</sequence>
<feature type="region of interest" description="Disordered" evidence="1">
    <location>
        <begin position="139"/>
        <end position="165"/>
    </location>
</feature>
<protein>
    <submittedName>
        <fullName evidence="2">Uncharacterized protein</fullName>
    </submittedName>
</protein>
<keyword evidence="3" id="KW-1185">Reference proteome</keyword>
<evidence type="ECO:0000313" key="3">
    <source>
        <dbReference type="Proteomes" id="UP000250235"/>
    </source>
</evidence>